<dbReference type="EMBL" id="CP154834">
    <property type="protein sequence ID" value="XAO73402.1"/>
    <property type="molecule type" value="Genomic_DNA"/>
</dbReference>
<keyword evidence="1" id="KW-0732">Signal</keyword>
<evidence type="ECO:0000313" key="2">
    <source>
        <dbReference type="EMBL" id="XAO73402.1"/>
    </source>
</evidence>
<evidence type="ECO:0008006" key="4">
    <source>
        <dbReference type="Google" id="ProtNLM"/>
    </source>
</evidence>
<feature type="signal peptide" evidence="1">
    <location>
        <begin position="1"/>
        <end position="21"/>
    </location>
</feature>
<gene>
    <name evidence="2" type="ORF">AAFP95_16840</name>
</gene>
<organism evidence="2 3">
    <name type="scientific">Chryseobacterium endophyticum</name>
    <dbReference type="NCBI Taxonomy" id="1854762"/>
    <lineage>
        <taxon>Bacteria</taxon>
        <taxon>Pseudomonadati</taxon>
        <taxon>Bacteroidota</taxon>
        <taxon>Flavobacteriia</taxon>
        <taxon>Flavobacteriales</taxon>
        <taxon>Weeksellaceae</taxon>
        <taxon>Chryseobacterium group</taxon>
        <taxon>Chryseobacterium</taxon>
    </lineage>
</organism>
<dbReference type="RefSeq" id="WP_345765904.1">
    <property type="nucleotide sequence ID" value="NZ_CP154834.1"/>
</dbReference>
<evidence type="ECO:0000256" key="1">
    <source>
        <dbReference type="SAM" id="SignalP"/>
    </source>
</evidence>
<dbReference type="AlphaFoldDB" id="A0AAU6WNH5"/>
<sequence>MNKKIQILSILFLGVSSVAFSQIKEEKLILNKKREPEVRKIEKKKTSVETIKNYPPEEKSQNPVQYTITDVPAVSISRRPPSRDRM</sequence>
<protein>
    <recommendedName>
        <fullName evidence="4">TonB-dependent receptor</fullName>
    </recommendedName>
</protein>
<name>A0AAU6WNH5_9FLAO</name>
<accession>A0AAU6WNH5</accession>
<proteinExistence type="predicted"/>
<reference evidence="2 3" key="1">
    <citation type="submission" date="2024-04" db="EMBL/GenBank/DDBJ databases">
        <title>Genome sequencing and assembly of rice foliar adapted Chryseobacterium endophyticum OsEnb-ALM-A6.</title>
        <authorList>
            <person name="Kumar S."/>
            <person name="Javed M."/>
            <person name="Chouhan V."/>
            <person name="Charishma K."/>
            <person name="Patel A."/>
            <person name="Kumar M."/>
            <person name="Sahu K.P."/>
            <person name="Kumar A."/>
        </authorList>
    </citation>
    <scope>NUCLEOTIDE SEQUENCE [LARGE SCALE GENOMIC DNA]</scope>
    <source>
        <strain evidence="2 3">OsEnb-ALM-A6</strain>
    </source>
</reference>
<feature type="chain" id="PRO_5044008700" description="TonB-dependent receptor" evidence="1">
    <location>
        <begin position="22"/>
        <end position="86"/>
    </location>
</feature>
<dbReference type="Proteomes" id="UP001463665">
    <property type="component" value="Chromosome"/>
</dbReference>
<keyword evidence="3" id="KW-1185">Reference proteome</keyword>
<evidence type="ECO:0000313" key="3">
    <source>
        <dbReference type="Proteomes" id="UP001463665"/>
    </source>
</evidence>